<gene>
    <name evidence="1" type="ORF">ABDB84_05405</name>
</gene>
<dbReference type="Proteomes" id="UP001410394">
    <property type="component" value="Unassembled WGS sequence"/>
</dbReference>
<evidence type="ECO:0000313" key="2">
    <source>
        <dbReference type="Proteomes" id="UP001410394"/>
    </source>
</evidence>
<evidence type="ECO:0000313" key="1">
    <source>
        <dbReference type="EMBL" id="MEN3067909.1"/>
    </source>
</evidence>
<accession>A0ABU9YW03</accession>
<name>A0ABU9YW03_9RHOO</name>
<dbReference type="RefSeq" id="WP_345918672.1">
    <property type="nucleotide sequence ID" value="NZ_JBDIVE010000002.1"/>
</dbReference>
<proteinExistence type="predicted"/>
<organism evidence="1 2">
    <name type="scientific">Uliginosibacterium sediminicola</name>
    <dbReference type="NCBI Taxonomy" id="2024550"/>
    <lineage>
        <taxon>Bacteria</taxon>
        <taxon>Pseudomonadati</taxon>
        <taxon>Pseudomonadota</taxon>
        <taxon>Betaproteobacteria</taxon>
        <taxon>Rhodocyclales</taxon>
        <taxon>Zoogloeaceae</taxon>
        <taxon>Uliginosibacterium</taxon>
    </lineage>
</organism>
<keyword evidence="2" id="KW-1185">Reference proteome</keyword>
<sequence length="96" mass="10529">MASQQDDPALIARAFELADESMIERIKSVAVRSDEHGVLWGFVAWDGSQVADSSLASPYLQEAVAWLSLRGLCEVIEEPGGECILMIDEDDTGRPY</sequence>
<reference evidence="1 2" key="1">
    <citation type="journal article" date="2018" name="Int. J. Syst. Evol. Microbiol.">
        <title>Uliginosibacterium sediminicola sp. nov., isolated from freshwater sediment.</title>
        <authorList>
            <person name="Hwang W.M."/>
            <person name="Kim S.M."/>
            <person name="Kang K."/>
            <person name="Ahn T.Y."/>
        </authorList>
    </citation>
    <scope>NUCLEOTIDE SEQUENCE [LARGE SCALE GENOMIC DNA]</scope>
    <source>
        <strain evidence="1 2">M1-21</strain>
    </source>
</reference>
<dbReference type="EMBL" id="JBDIVE010000002">
    <property type="protein sequence ID" value="MEN3067909.1"/>
    <property type="molecule type" value="Genomic_DNA"/>
</dbReference>
<protein>
    <submittedName>
        <fullName evidence="1">Uncharacterized protein</fullName>
    </submittedName>
</protein>
<comment type="caution">
    <text evidence="1">The sequence shown here is derived from an EMBL/GenBank/DDBJ whole genome shotgun (WGS) entry which is preliminary data.</text>
</comment>